<comment type="catalytic activity">
    <reaction evidence="8">
        <text>L-seryl-[protein] + ATP = O-phospho-L-seryl-[protein] + ADP + H(+)</text>
        <dbReference type="Rhea" id="RHEA:17989"/>
        <dbReference type="Rhea" id="RHEA-COMP:9863"/>
        <dbReference type="Rhea" id="RHEA-COMP:11604"/>
        <dbReference type="ChEBI" id="CHEBI:15378"/>
        <dbReference type="ChEBI" id="CHEBI:29999"/>
        <dbReference type="ChEBI" id="CHEBI:30616"/>
        <dbReference type="ChEBI" id="CHEBI:83421"/>
        <dbReference type="ChEBI" id="CHEBI:456216"/>
        <dbReference type="EC" id="2.7.11.1"/>
    </reaction>
</comment>
<evidence type="ECO:0000256" key="5">
    <source>
        <dbReference type="ARBA" id="ARBA00022777"/>
    </source>
</evidence>
<keyword evidence="3" id="KW-0808">Transferase</keyword>
<feature type="compositionally biased region" description="Basic and acidic residues" evidence="9">
    <location>
        <begin position="865"/>
        <end position="874"/>
    </location>
</feature>
<keyword evidence="2" id="KW-0723">Serine/threonine-protein kinase</keyword>
<dbReference type="InterPro" id="IPR053235">
    <property type="entry name" value="Ser_Thr_kinase"/>
</dbReference>
<keyword evidence="6" id="KW-0067">ATP-binding</keyword>
<feature type="compositionally biased region" description="Polar residues" evidence="9">
    <location>
        <begin position="847"/>
        <end position="861"/>
    </location>
</feature>
<feature type="domain" description="Protein kinase" evidence="10">
    <location>
        <begin position="115"/>
        <end position="652"/>
    </location>
</feature>
<name>A0A316UR20_9BASI</name>
<feature type="compositionally biased region" description="Pro residues" evidence="9">
    <location>
        <begin position="896"/>
        <end position="905"/>
    </location>
</feature>
<feature type="compositionally biased region" description="Polar residues" evidence="9">
    <location>
        <begin position="1"/>
        <end position="20"/>
    </location>
</feature>
<feature type="compositionally biased region" description="Low complexity" evidence="9">
    <location>
        <begin position="1008"/>
        <end position="1027"/>
    </location>
</feature>
<dbReference type="InterPro" id="IPR011009">
    <property type="entry name" value="Kinase-like_dom_sf"/>
</dbReference>
<evidence type="ECO:0000256" key="1">
    <source>
        <dbReference type="ARBA" id="ARBA00012513"/>
    </source>
</evidence>
<dbReference type="GO" id="GO:0004674">
    <property type="term" value="F:protein serine/threonine kinase activity"/>
    <property type="evidence" value="ECO:0007669"/>
    <property type="project" value="UniProtKB-KW"/>
</dbReference>
<evidence type="ECO:0000256" key="4">
    <source>
        <dbReference type="ARBA" id="ARBA00022741"/>
    </source>
</evidence>
<dbReference type="PANTHER" id="PTHR24361">
    <property type="entry name" value="MITOGEN-ACTIVATED KINASE KINASE KINASE"/>
    <property type="match status" value="1"/>
</dbReference>
<evidence type="ECO:0000256" key="3">
    <source>
        <dbReference type="ARBA" id="ARBA00022679"/>
    </source>
</evidence>
<sequence length="1055" mass="112309">MPTRSSTAIPQKASHSSTTKVFALPSRHSPQSKRTSTTSSGVLATIMSATGLLPTVIAAKESHTQGPSPIPSPKVDPPVDALQLPLPPLDLHFTLTPSTAAQQLLRYSRHGSLFDAKPAQVGKGGFGTVYRFERDDGFTPPVTFETSSTASPAIGANHLSPEQDHGLSLPGPSPALTTVSLPGEDGGSGDIGRRALNRSLSNPSTDHIMRPDFGARRQASTGTVPADSAVSNRRSGPPAVIIVKVCRTPVSGAFDEMPKTGQGRSLAHAADAALAKGDTSGFHTRVVRGEARLFRFCQIVSKLDKLSSNKTGLVRLLADLPFPGNESRPDMTDAQMEEETGPVPRLLAFERLVELDAQLTSKGWQKRKREWSHREVEDVARDVAAGLAFLHANHIVHGDLKPSNMMRDARTGAAKIIDLGASRRFVCVPNLYKDSTTAVEEFDRFLEEGTVTPQAPHMVHTEGLGSLTGSPFFMAPEVLLQAGRYVDHRHISRSVLDDYVRHKEAYFAPSQIPLFDAAYSDFKRGWGIKSDIWSWACTVLSLLLRLAPHDRRKPSDTVCAFSFNFDDLTDMTEPRHRLHRCEHNLPRFHEWARRFPLVLMKTTLAGVPLPPETEGLSPACTEMMRIAFQHQDARPTANAILKALTSAGSRNLASHNTSNLLAALKAQRRTSLTHTLGGGDTDGNVSHAYSIHNRDVSDSRSVKSSAASIKSQMTMSDCSALHPCSLPSPTRRDGSIATDDGESMLWISEADVVEPPPAADAEMAEANPAGQQAETATQSATAAAPTSEAADGTKASRRNSISAALMSKTRNAVKGLLPSHQKSREGLRHAAAAGAGSEMSDGGSEGARTTPTIPQGSSLGTPGSDVKHTDERRFSSLLRAGGGRKSLSEGRTGSPQQPPADPPASPRTRTSLLGLNSRFHRKRGSTIVAKPPEVHVEQPSGEEQPQSSTMSAPVSSSAVGDLGLQGLPTAGSDGDTMMVDAPTAAASESMVPPYPEPSSNAVDPQTDPKTPTAATAASKISTSASAPVSTVKSRKRASTIERIGMTLGIGSRKEG</sequence>
<keyword evidence="5" id="KW-0418">Kinase</keyword>
<feature type="region of interest" description="Disordered" evidence="9">
    <location>
        <begin position="1"/>
        <end position="40"/>
    </location>
</feature>
<dbReference type="SMART" id="SM00220">
    <property type="entry name" value="S_TKc"/>
    <property type="match status" value="1"/>
</dbReference>
<dbReference type="SUPFAM" id="SSF56112">
    <property type="entry name" value="Protein kinase-like (PK-like)"/>
    <property type="match status" value="1"/>
</dbReference>
<dbReference type="GO" id="GO:0005737">
    <property type="term" value="C:cytoplasm"/>
    <property type="evidence" value="ECO:0007669"/>
    <property type="project" value="TreeGrafter"/>
</dbReference>
<gene>
    <name evidence="11" type="ORF">BDZ90DRAFT_170701</name>
</gene>
<keyword evidence="12" id="KW-1185">Reference proteome</keyword>
<evidence type="ECO:0000313" key="11">
    <source>
        <dbReference type="EMBL" id="PWN27742.1"/>
    </source>
</evidence>
<dbReference type="RefSeq" id="XP_025362354.1">
    <property type="nucleotide sequence ID" value="XM_025503687.1"/>
</dbReference>
<feature type="compositionally biased region" description="Low complexity" evidence="9">
    <location>
        <begin position="947"/>
        <end position="959"/>
    </location>
</feature>
<accession>A0A316UR20</accession>
<dbReference type="InterPro" id="IPR000719">
    <property type="entry name" value="Prot_kinase_dom"/>
</dbReference>
<dbReference type="PROSITE" id="PS50011">
    <property type="entry name" value="PROTEIN_KINASE_DOM"/>
    <property type="match status" value="1"/>
</dbReference>
<reference evidence="11 12" key="1">
    <citation type="journal article" date="2018" name="Mol. Biol. Evol.">
        <title>Broad Genomic Sampling Reveals a Smut Pathogenic Ancestry of the Fungal Clade Ustilaginomycotina.</title>
        <authorList>
            <person name="Kijpornyongpan T."/>
            <person name="Mondo S.J."/>
            <person name="Barry K."/>
            <person name="Sandor L."/>
            <person name="Lee J."/>
            <person name="Lipzen A."/>
            <person name="Pangilinan J."/>
            <person name="LaButti K."/>
            <person name="Hainaut M."/>
            <person name="Henrissat B."/>
            <person name="Grigoriev I.V."/>
            <person name="Spatafora J.W."/>
            <person name="Aime M.C."/>
        </authorList>
    </citation>
    <scope>NUCLEOTIDE SEQUENCE [LARGE SCALE GENOMIC DNA]</scope>
    <source>
        <strain evidence="11 12">MCA 5214</strain>
    </source>
</reference>
<evidence type="ECO:0000259" key="10">
    <source>
        <dbReference type="PROSITE" id="PS50011"/>
    </source>
</evidence>
<dbReference type="OrthoDB" id="4062651at2759"/>
<dbReference type="AlphaFoldDB" id="A0A316UR20"/>
<dbReference type="EMBL" id="KZ819667">
    <property type="protein sequence ID" value="PWN27742.1"/>
    <property type="molecule type" value="Genomic_DNA"/>
</dbReference>
<dbReference type="Pfam" id="PF00069">
    <property type="entry name" value="Pkinase"/>
    <property type="match status" value="1"/>
</dbReference>
<feature type="compositionally biased region" description="Low complexity" evidence="9">
    <location>
        <begin position="761"/>
        <end position="793"/>
    </location>
</feature>
<organism evidence="11 12">
    <name type="scientific">Jaminaea rosea</name>
    <dbReference type="NCBI Taxonomy" id="1569628"/>
    <lineage>
        <taxon>Eukaryota</taxon>
        <taxon>Fungi</taxon>
        <taxon>Dikarya</taxon>
        <taxon>Basidiomycota</taxon>
        <taxon>Ustilaginomycotina</taxon>
        <taxon>Exobasidiomycetes</taxon>
        <taxon>Microstromatales</taxon>
        <taxon>Microstromatales incertae sedis</taxon>
        <taxon>Jaminaea</taxon>
    </lineage>
</organism>
<evidence type="ECO:0000256" key="7">
    <source>
        <dbReference type="ARBA" id="ARBA00047899"/>
    </source>
</evidence>
<dbReference type="PANTHER" id="PTHR24361:SF433">
    <property type="entry name" value="PROTEIN KINASE DOMAIN-CONTAINING PROTEIN"/>
    <property type="match status" value="1"/>
</dbReference>
<dbReference type="GeneID" id="37025510"/>
<dbReference type="Proteomes" id="UP000245884">
    <property type="component" value="Unassembled WGS sequence"/>
</dbReference>
<protein>
    <recommendedName>
        <fullName evidence="1">non-specific serine/threonine protein kinase</fullName>
        <ecNumber evidence="1">2.7.11.1</ecNumber>
    </recommendedName>
</protein>
<dbReference type="EC" id="2.7.11.1" evidence="1"/>
<feature type="region of interest" description="Disordered" evidence="9">
    <location>
        <begin position="145"/>
        <end position="210"/>
    </location>
</feature>
<feature type="region of interest" description="Disordered" evidence="9">
    <location>
        <begin position="817"/>
        <end position="1037"/>
    </location>
</feature>
<dbReference type="Gene3D" id="1.10.510.10">
    <property type="entry name" value="Transferase(Phosphotransferase) domain 1"/>
    <property type="match status" value="1"/>
</dbReference>
<evidence type="ECO:0000256" key="6">
    <source>
        <dbReference type="ARBA" id="ARBA00022840"/>
    </source>
</evidence>
<dbReference type="STRING" id="1569628.A0A316UR20"/>
<evidence type="ECO:0000256" key="9">
    <source>
        <dbReference type="SAM" id="MobiDB-lite"/>
    </source>
</evidence>
<comment type="catalytic activity">
    <reaction evidence="7">
        <text>L-threonyl-[protein] + ATP = O-phospho-L-threonyl-[protein] + ADP + H(+)</text>
        <dbReference type="Rhea" id="RHEA:46608"/>
        <dbReference type="Rhea" id="RHEA-COMP:11060"/>
        <dbReference type="Rhea" id="RHEA-COMP:11605"/>
        <dbReference type="ChEBI" id="CHEBI:15378"/>
        <dbReference type="ChEBI" id="CHEBI:30013"/>
        <dbReference type="ChEBI" id="CHEBI:30616"/>
        <dbReference type="ChEBI" id="CHEBI:61977"/>
        <dbReference type="ChEBI" id="CHEBI:456216"/>
        <dbReference type="EC" id="2.7.11.1"/>
    </reaction>
</comment>
<feature type="compositionally biased region" description="Polar residues" evidence="9">
    <location>
        <begin position="28"/>
        <end position="40"/>
    </location>
</feature>
<evidence type="ECO:0000256" key="2">
    <source>
        <dbReference type="ARBA" id="ARBA00022527"/>
    </source>
</evidence>
<proteinExistence type="predicted"/>
<keyword evidence="4" id="KW-0547">Nucleotide-binding</keyword>
<evidence type="ECO:0000256" key="8">
    <source>
        <dbReference type="ARBA" id="ARBA00048679"/>
    </source>
</evidence>
<evidence type="ECO:0000313" key="12">
    <source>
        <dbReference type="Proteomes" id="UP000245884"/>
    </source>
</evidence>
<dbReference type="GO" id="GO:0005524">
    <property type="term" value="F:ATP binding"/>
    <property type="evidence" value="ECO:0007669"/>
    <property type="project" value="UniProtKB-KW"/>
</dbReference>
<feature type="region of interest" description="Disordered" evidence="9">
    <location>
        <begin position="761"/>
        <end position="799"/>
    </location>
</feature>